<evidence type="ECO:0000313" key="3">
    <source>
        <dbReference type="Proteomes" id="UP000827092"/>
    </source>
</evidence>
<name>A0AAV6TET4_9ARAC</name>
<evidence type="ECO:0000313" key="2">
    <source>
        <dbReference type="EMBL" id="KAG8159489.1"/>
    </source>
</evidence>
<proteinExistence type="predicted"/>
<dbReference type="AlphaFoldDB" id="A0AAV6TET4"/>
<feature type="compositionally biased region" description="Basic and acidic residues" evidence="1">
    <location>
        <begin position="1"/>
        <end position="10"/>
    </location>
</feature>
<protein>
    <submittedName>
        <fullName evidence="2">Uncharacterized protein</fullName>
    </submittedName>
</protein>
<reference evidence="2 3" key="1">
    <citation type="journal article" date="2022" name="Nat. Ecol. Evol.">
        <title>A masculinizing supergene underlies an exaggerated male reproductive morph in a spider.</title>
        <authorList>
            <person name="Hendrickx F."/>
            <person name="De Corte Z."/>
            <person name="Sonet G."/>
            <person name="Van Belleghem S.M."/>
            <person name="Kostlbacher S."/>
            <person name="Vangestel C."/>
        </authorList>
    </citation>
    <scope>NUCLEOTIDE SEQUENCE [LARGE SCALE GENOMIC DNA]</scope>
    <source>
        <strain evidence="2">W744_W776</strain>
    </source>
</reference>
<comment type="caution">
    <text evidence="2">The sequence shown here is derived from an EMBL/GenBank/DDBJ whole genome shotgun (WGS) entry which is preliminary data.</text>
</comment>
<keyword evidence="3" id="KW-1185">Reference proteome</keyword>
<feature type="region of interest" description="Disordered" evidence="1">
    <location>
        <begin position="1"/>
        <end position="48"/>
    </location>
</feature>
<dbReference type="EMBL" id="JAFNEN010005864">
    <property type="protein sequence ID" value="KAG8159489.1"/>
    <property type="molecule type" value="Genomic_DNA"/>
</dbReference>
<feature type="region of interest" description="Disordered" evidence="1">
    <location>
        <begin position="63"/>
        <end position="87"/>
    </location>
</feature>
<accession>A0AAV6TET4</accession>
<organism evidence="2 3">
    <name type="scientific">Oedothorax gibbosus</name>
    <dbReference type="NCBI Taxonomy" id="931172"/>
    <lineage>
        <taxon>Eukaryota</taxon>
        <taxon>Metazoa</taxon>
        <taxon>Ecdysozoa</taxon>
        <taxon>Arthropoda</taxon>
        <taxon>Chelicerata</taxon>
        <taxon>Arachnida</taxon>
        <taxon>Araneae</taxon>
        <taxon>Araneomorphae</taxon>
        <taxon>Entelegynae</taxon>
        <taxon>Araneoidea</taxon>
        <taxon>Linyphiidae</taxon>
        <taxon>Erigoninae</taxon>
        <taxon>Oedothorax</taxon>
    </lineage>
</organism>
<evidence type="ECO:0000256" key="1">
    <source>
        <dbReference type="SAM" id="MobiDB-lite"/>
    </source>
</evidence>
<sequence length="185" mass="20600">MSTSKIRRDNPLNFKHINKRSEKKTKDSLVTATVKRGRSPAPNPASQRAWGKMWRLGVSRAGGRTSAASPLDRAVAQSGCPPPRPIADLGSIRMRSPWSRGLEGATLIGWTAEVGRIRDHVPSRRGRHRRPAAFHLWKWRFLRRITLGPEDGETMPGQDEAPEETLVEAVAVLKCKSIEIWVLAA</sequence>
<dbReference type="Proteomes" id="UP000827092">
    <property type="component" value="Unassembled WGS sequence"/>
</dbReference>
<gene>
    <name evidence="2" type="ORF">JTE90_022916</name>
</gene>